<evidence type="ECO:0000259" key="2">
    <source>
        <dbReference type="PROSITE" id="PS51746"/>
    </source>
</evidence>
<dbReference type="PANTHER" id="PTHR12320:SF1">
    <property type="entry name" value="PROTEIN PHOSPHATASE PTC7 HOMOLOG"/>
    <property type="match status" value="1"/>
</dbReference>
<dbReference type="EnsemblPlants" id="AUR62027374-RA">
    <property type="protein sequence ID" value="AUR62027374-RA:cds"/>
    <property type="gene ID" value="AUR62027374"/>
</dbReference>
<proteinExistence type="predicted"/>
<dbReference type="GO" id="GO:0004722">
    <property type="term" value="F:protein serine/threonine phosphatase activity"/>
    <property type="evidence" value="ECO:0007669"/>
    <property type="project" value="TreeGrafter"/>
</dbReference>
<protein>
    <recommendedName>
        <fullName evidence="2">PPM-type phosphatase domain-containing protein</fullName>
    </recommendedName>
</protein>
<name>A0A803MD31_CHEQI</name>
<dbReference type="Pfam" id="PF07228">
    <property type="entry name" value="SpoIIE"/>
    <property type="match status" value="1"/>
</dbReference>
<keyword evidence="4" id="KW-1185">Reference proteome</keyword>
<dbReference type="PROSITE" id="PS51746">
    <property type="entry name" value="PPM_2"/>
    <property type="match status" value="1"/>
</dbReference>
<dbReference type="GO" id="GO:0009507">
    <property type="term" value="C:chloroplast"/>
    <property type="evidence" value="ECO:0007669"/>
    <property type="project" value="TreeGrafter"/>
</dbReference>
<dbReference type="PANTHER" id="PTHR12320">
    <property type="entry name" value="PROTEIN PHOSPHATASE 2C"/>
    <property type="match status" value="1"/>
</dbReference>
<evidence type="ECO:0000256" key="1">
    <source>
        <dbReference type="SAM" id="MobiDB-lite"/>
    </source>
</evidence>
<dbReference type="SUPFAM" id="SSF81606">
    <property type="entry name" value="PP2C-like"/>
    <property type="match status" value="1"/>
</dbReference>
<reference evidence="3" key="1">
    <citation type="journal article" date="2017" name="Nature">
        <title>The genome of Chenopodium quinoa.</title>
        <authorList>
            <person name="Jarvis D.E."/>
            <person name="Ho Y.S."/>
            <person name="Lightfoot D.J."/>
            <person name="Schmoeckel S.M."/>
            <person name="Li B."/>
            <person name="Borm T.J.A."/>
            <person name="Ohyanagi H."/>
            <person name="Mineta K."/>
            <person name="Michell C.T."/>
            <person name="Saber N."/>
            <person name="Kharbatia N.M."/>
            <person name="Rupper R.R."/>
            <person name="Sharp A.R."/>
            <person name="Dally N."/>
            <person name="Boughton B.A."/>
            <person name="Woo Y.H."/>
            <person name="Gao G."/>
            <person name="Schijlen E.G.W.M."/>
            <person name="Guo X."/>
            <person name="Momin A.A."/>
            <person name="Negrao S."/>
            <person name="Al-Babili S."/>
            <person name="Gehring C."/>
            <person name="Roessner U."/>
            <person name="Jung C."/>
            <person name="Murphy K."/>
            <person name="Arold S.T."/>
            <person name="Gojobori T."/>
            <person name="van der Linden C.G."/>
            <person name="van Loo E.N."/>
            <person name="Jellen E.N."/>
            <person name="Maughan P.J."/>
            <person name="Tester M."/>
        </authorList>
    </citation>
    <scope>NUCLEOTIDE SEQUENCE [LARGE SCALE GENOMIC DNA]</scope>
    <source>
        <strain evidence="3">cv. PI 614886</strain>
    </source>
</reference>
<reference evidence="3" key="2">
    <citation type="submission" date="2021-03" db="UniProtKB">
        <authorList>
            <consortium name="EnsemblPlants"/>
        </authorList>
    </citation>
    <scope>IDENTIFICATION</scope>
</reference>
<feature type="region of interest" description="Disordered" evidence="1">
    <location>
        <begin position="102"/>
        <end position="128"/>
    </location>
</feature>
<dbReference type="InterPro" id="IPR001932">
    <property type="entry name" value="PPM-type_phosphatase-like_dom"/>
</dbReference>
<dbReference type="Gene3D" id="3.60.40.10">
    <property type="entry name" value="PPM-type phosphatase domain"/>
    <property type="match status" value="2"/>
</dbReference>
<dbReference type="SMART" id="SM00332">
    <property type="entry name" value="PP2Cc"/>
    <property type="match status" value="1"/>
</dbReference>
<evidence type="ECO:0000313" key="3">
    <source>
        <dbReference type="EnsemblPlants" id="AUR62027374-RA:cds"/>
    </source>
</evidence>
<dbReference type="Proteomes" id="UP000596660">
    <property type="component" value="Unplaced"/>
</dbReference>
<dbReference type="InterPro" id="IPR036457">
    <property type="entry name" value="PPM-type-like_dom_sf"/>
</dbReference>
<feature type="compositionally biased region" description="Acidic residues" evidence="1">
    <location>
        <begin position="117"/>
        <end position="127"/>
    </location>
</feature>
<dbReference type="InterPro" id="IPR039123">
    <property type="entry name" value="PPTC7"/>
</dbReference>
<organism evidence="3 4">
    <name type="scientific">Chenopodium quinoa</name>
    <name type="common">Quinoa</name>
    <dbReference type="NCBI Taxonomy" id="63459"/>
    <lineage>
        <taxon>Eukaryota</taxon>
        <taxon>Viridiplantae</taxon>
        <taxon>Streptophyta</taxon>
        <taxon>Embryophyta</taxon>
        <taxon>Tracheophyta</taxon>
        <taxon>Spermatophyta</taxon>
        <taxon>Magnoliopsida</taxon>
        <taxon>eudicotyledons</taxon>
        <taxon>Gunneridae</taxon>
        <taxon>Pentapetalae</taxon>
        <taxon>Caryophyllales</taxon>
        <taxon>Chenopodiaceae</taxon>
        <taxon>Chenopodioideae</taxon>
        <taxon>Atripliceae</taxon>
        <taxon>Chenopodium</taxon>
    </lineage>
</organism>
<feature type="domain" description="PPM-type phosphatase" evidence="2">
    <location>
        <begin position="764"/>
        <end position="999"/>
    </location>
</feature>
<dbReference type="Gramene" id="AUR62027374-RA">
    <property type="protein sequence ID" value="AUR62027374-RA:cds"/>
    <property type="gene ID" value="AUR62027374"/>
</dbReference>
<sequence length="1014" mass="110548">MMVVTKAKGQQTMKDAIQHFPKKQKGNDVSYYAEWQLRRKRIIDERNGPSDTRVCNSLQNIVEDEGTLSELSDGSVSFKFGDASEISRNLDDVNGGIEVELERESDEGLEGNAVNDGESDSESAEAENFDRNSVELKEIGEQNADDVVDLQSDSQFSGNSVEDEQNCGLISVAGVENLSDFDAGKYENQGGNGVVTMCDSSVGVVETLENEVVKNEVVSLEDESVKDGTVTGDIVEGDIVSLEEGETVKGGIVEDQIVKDDIVEDEIVKAGIVEDKESLEEDENLKGGIVKNEIVEDANDENKVVSSMGETLKGDIVKDGFVEDEIEEGKVVSLVEETIKGDIVRDEIVEDEIEVIKVLSKTLKDNIVKDKIVEDEIEVIKVLSKTLKDNIVKDKIVEDEIGEGKAVSLVEETVKDDIVKDETVEDDVEEDKVVSSMEETVEGDIVKEKIVEDEIEEDKVLSLVHETLKGNTVKDKIVENEIGEGKVDSLVEEAVKGDIFFETVKGDIVKDKIAEDEIEENKVVSLVDETMKGDIEDEVVSLVDETVNGEDEIVEGEIEEDKVVSLVDETVKGDIVKDDMVKDDIVKDESEEEEEVALENEITKSDIVKNEIVEDEIVEDEIVKKAIVKDEIAEDTSASLEDETEKVCVFTVNHPIPMDEDDDSVELMSKKLEAEPILNEETSSDLQDNVGLGSFLGSNKVHDAIINTVTQSGDDITDSLVAAGPITSEIASPEIDLDSLNKAEPSSPAFSISSAVASLEHFPEFSNTKNNNFQALTGGKDAHFVLKNWFGVADSVGQWSLGGVDMGLYAHEFMQNCEKLLKSTSARLTNVKQLLQQSAAITQSTGAARVLIAHLDKEVLHVANIGDSGFVIIRNGTVVQKSSPMIHEFSFPYAIGLGDDSVEDAEEYHINLEDGDVIVTATDGLFDNLYDKEIASMVSKVLEAGMSLQDLAELLATTAAEVGRSKSARSPFADAAKAAGHPGYCGGKLDHVTVIVSLVHFFFKIVRSTDLKSH</sequence>
<dbReference type="AlphaFoldDB" id="A0A803MD31"/>
<accession>A0A803MD31</accession>
<evidence type="ECO:0000313" key="4">
    <source>
        <dbReference type="Proteomes" id="UP000596660"/>
    </source>
</evidence>